<protein>
    <recommendedName>
        <fullName evidence="2">Lipoyl-binding domain-containing protein</fullName>
    </recommendedName>
</protein>
<dbReference type="AlphaFoldDB" id="W1NK46"/>
<organism evidence="3 4">
    <name type="scientific">Amborella trichopoda</name>
    <dbReference type="NCBI Taxonomy" id="13333"/>
    <lineage>
        <taxon>Eukaryota</taxon>
        <taxon>Viridiplantae</taxon>
        <taxon>Streptophyta</taxon>
        <taxon>Embryophyta</taxon>
        <taxon>Tracheophyta</taxon>
        <taxon>Spermatophyta</taxon>
        <taxon>Magnoliopsida</taxon>
        <taxon>Amborellales</taxon>
        <taxon>Amborellaceae</taxon>
        <taxon>Amborella</taxon>
    </lineage>
</organism>
<dbReference type="eggNOG" id="ENOG502QUTA">
    <property type="taxonomic scope" value="Eukaryota"/>
</dbReference>
<evidence type="ECO:0000313" key="3">
    <source>
        <dbReference type="EMBL" id="ERM95565.1"/>
    </source>
</evidence>
<dbReference type="GO" id="GO:0045717">
    <property type="term" value="P:negative regulation of fatty acid biosynthetic process"/>
    <property type="evidence" value="ECO:0007669"/>
    <property type="project" value="EnsemblPlants"/>
</dbReference>
<dbReference type="InterPro" id="IPR000089">
    <property type="entry name" value="Biotin_lipoyl"/>
</dbReference>
<dbReference type="InterPro" id="IPR011053">
    <property type="entry name" value="Single_hybrid_motif"/>
</dbReference>
<dbReference type="GO" id="GO:0006633">
    <property type="term" value="P:fatty acid biosynthetic process"/>
    <property type="evidence" value="ECO:0000318"/>
    <property type="project" value="GO_Central"/>
</dbReference>
<dbReference type="SUPFAM" id="SSF51230">
    <property type="entry name" value="Single hybrid motif"/>
    <property type="match status" value="1"/>
</dbReference>
<dbReference type="Gramene" id="ERM95565">
    <property type="protein sequence ID" value="ERM95565"/>
    <property type="gene ID" value="AMTR_s00023p00073640"/>
</dbReference>
<feature type="region of interest" description="Disordered" evidence="1">
    <location>
        <begin position="1"/>
        <end position="38"/>
    </location>
</feature>
<feature type="region of interest" description="Disordered" evidence="1">
    <location>
        <begin position="81"/>
        <end position="126"/>
    </location>
</feature>
<feature type="domain" description="Lipoyl-binding" evidence="2">
    <location>
        <begin position="165"/>
        <end position="225"/>
    </location>
</feature>
<feature type="compositionally biased region" description="Pro residues" evidence="1">
    <location>
        <begin position="86"/>
        <end position="101"/>
    </location>
</feature>
<dbReference type="CDD" id="cd06850">
    <property type="entry name" value="biotinyl_domain"/>
    <property type="match status" value="1"/>
</dbReference>
<gene>
    <name evidence="3" type="ORF">AMTR_s00023p00073640</name>
</gene>
<dbReference type="Pfam" id="PF00364">
    <property type="entry name" value="Biotin_lipoyl"/>
    <property type="match status" value="1"/>
</dbReference>
<reference evidence="4" key="1">
    <citation type="journal article" date="2013" name="Science">
        <title>The Amborella genome and the evolution of flowering plants.</title>
        <authorList>
            <consortium name="Amborella Genome Project"/>
        </authorList>
    </citation>
    <scope>NUCLEOTIDE SEQUENCE [LARGE SCALE GENOMIC DNA]</scope>
</reference>
<evidence type="ECO:0000256" key="1">
    <source>
        <dbReference type="SAM" id="MobiDB-lite"/>
    </source>
</evidence>
<dbReference type="OMA" id="PSFHGIN"/>
<dbReference type="Proteomes" id="UP000017836">
    <property type="component" value="Unassembled WGS sequence"/>
</dbReference>
<dbReference type="Gene3D" id="2.40.50.100">
    <property type="match status" value="1"/>
</dbReference>
<dbReference type="HOGENOM" id="CLU_087427_0_0_1"/>
<proteinExistence type="predicted"/>
<accession>W1NK46</accession>
<dbReference type="PANTHER" id="PTHR47597:SF2">
    <property type="entry name" value="LIPOYL-BINDING DOMAIN-CONTAINING PROTEIN"/>
    <property type="match status" value="1"/>
</dbReference>
<evidence type="ECO:0000259" key="2">
    <source>
        <dbReference type="Pfam" id="PF00364"/>
    </source>
</evidence>
<keyword evidence="4" id="KW-1185">Reference proteome</keyword>
<name>W1NK46_AMBTC</name>
<evidence type="ECO:0000313" key="4">
    <source>
        <dbReference type="Proteomes" id="UP000017836"/>
    </source>
</evidence>
<dbReference type="InterPro" id="IPR053217">
    <property type="entry name" value="ACC_Biotin_Carrier"/>
</dbReference>
<dbReference type="EMBL" id="KI397474">
    <property type="protein sequence ID" value="ERM95565.1"/>
    <property type="molecule type" value="Genomic_DNA"/>
</dbReference>
<sequence>MTHQSNGKEVSLIFADEDPTRGAVTSESSSDGKLEKKSLHKTTFPDGFEAWVSDICDETEVAELKLKVGDFEMHLRRNIGNTKAPAPSPIVSPSTPPPVPTKPMVESAPATAPSVTQKAPPVASSPFSNVSAKASKLASLDSDGANAYVIVASPTVGKFRTGRTVKGKRQPPVAKEGDVIKEDQIIGYLDQFGSELPVKSDVAGEVLKILFRDGEAVGYGDPLIAVLPSFHGIK</sequence>
<dbReference type="PANTHER" id="PTHR47597">
    <property type="entry name" value="IS A MEMBER OF THE PF|00364 BIOTIN-REQUIRING ENZYMES FAMILY-RELATED"/>
    <property type="match status" value="1"/>
</dbReference>